<sequence length="246" mass="28675">MENQGWVSVHRKICEHWLWKDKSPFDKRSAWIDLLMIANHADNKIFMDRSVIVVKRGQKITSLNKLALRWKWSRKKVTNFLEALEQDDMIILKREQGKYTTITIVNYGKYQVTGTTESTTEEQPRNNQSTTKAQPRNINNNDNNVNNDNNDDDKAEYVTKINGLIKNKISSSSLEKFINRFGVDKLGPLINEIERSDYLKENINFNNLNDDFINKAISGKYRTFKKQIDSTDIGENKYGNTKALEY</sequence>
<name>A0ABU0AVM3_9FIRM</name>
<organism evidence="2 3">
    <name type="scientific">Peptoniphilus koenoeneniae</name>
    <dbReference type="NCBI Taxonomy" id="507751"/>
    <lineage>
        <taxon>Bacteria</taxon>
        <taxon>Bacillati</taxon>
        <taxon>Bacillota</taxon>
        <taxon>Tissierellia</taxon>
        <taxon>Tissierellales</taxon>
        <taxon>Peptoniphilaceae</taxon>
        <taxon>Peptoniphilus</taxon>
    </lineage>
</organism>
<evidence type="ECO:0000313" key="3">
    <source>
        <dbReference type="Proteomes" id="UP001236559"/>
    </source>
</evidence>
<evidence type="ECO:0000313" key="2">
    <source>
        <dbReference type="EMBL" id="MDQ0275307.1"/>
    </source>
</evidence>
<proteinExistence type="predicted"/>
<reference evidence="2 3" key="1">
    <citation type="submission" date="2023-07" db="EMBL/GenBank/DDBJ databases">
        <title>Genomic Encyclopedia of Type Strains, Phase IV (KMG-IV): sequencing the most valuable type-strain genomes for metagenomic binning, comparative biology and taxonomic classification.</title>
        <authorList>
            <person name="Goeker M."/>
        </authorList>
    </citation>
    <scope>NUCLEOTIDE SEQUENCE [LARGE SCALE GENOMIC DNA]</scope>
    <source>
        <strain evidence="2 3">DSM 22616</strain>
    </source>
</reference>
<accession>A0ABU0AVM3</accession>
<dbReference type="EMBL" id="JAUSTN010000006">
    <property type="protein sequence ID" value="MDQ0275307.1"/>
    <property type="molecule type" value="Genomic_DNA"/>
</dbReference>
<keyword evidence="3" id="KW-1185">Reference proteome</keyword>
<dbReference type="RefSeq" id="WP_023056498.1">
    <property type="nucleotide sequence ID" value="NZ_JAUSTN010000006.1"/>
</dbReference>
<protein>
    <submittedName>
        <fullName evidence="2">DNA replication protein DnaD</fullName>
    </submittedName>
</protein>
<feature type="compositionally biased region" description="Polar residues" evidence="1">
    <location>
        <begin position="125"/>
        <end position="136"/>
    </location>
</feature>
<gene>
    <name evidence="2" type="ORF">J2S72_001332</name>
</gene>
<feature type="compositionally biased region" description="Low complexity" evidence="1">
    <location>
        <begin position="137"/>
        <end position="148"/>
    </location>
</feature>
<evidence type="ECO:0000256" key="1">
    <source>
        <dbReference type="SAM" id="MobiDB-lite"/>
    </source>
</evidence>
<dbReference type="Proteomes" id="UP001236559">
    <property type="component" value="Unassembled WGS sequence"/>
</dbReference>
<comment type="caution">
    <text evidence="2">The sequence shown here is derived from an EMBL/GenBank/DDBJ whole genome shotgun (WGS) entry which is preliminary data.</text>
</comment>
<feature type="region of interest" description="Disordered" evidence="1">
    <location>
        <begin position="115"/>
        <end position="152"/>
    </location>
</feature>